<dbReference type="GO" id="GO:0000338">
    <property type="term" value="P:protein deneddylation"/>
    <property type="evidence" value="ECO:0007669"/>
    <property type="project" value="TreeGrafter"/>
</dbReference>
<dbReference type="AlphaFoldDB" id="A0A6S6VKF4"/>
<proteinExistence type="inferred from homology"/>
<dbReference type="PROSITE" id="PS50600">
    <property type="entry name" value="ULP_PROTEASE"/>
    <property type="match status" value="1"/>
</dbReference>
<feature type="region of interest" description="Disordered" evidence="5">
    <location>
        <begin position="158"/>
        <end position="190"/>
    </location>
</feature>
<dbReference type="InterPro" id="IPR003653">
    <property type="entry name" value="Peptidase_C48_C"/>
</dbReference>
<dbReference type="InterPro" id="IPR038765">
    <property type="entry name" value="Papain-like_cys_pep_sf"/>
</dbReference>
<dbReference type="PANTHER" id="PTHR46468:SF1">
    <property type="entry name" value="SENTRIN-SPECIFIC PROTEASE 8"/>
    <property type="match status" value="1"/>
</dbReference>
<evidence type="ECO:0000259" key="6">
    <source>
        <dbReference type="PROSITE" id="PS50600"/>
    </source>
</evidence>
<feature type="domain" description="Ubiquitin-like protease family profile" evidence="6">
    <location>
        <begin position="502"/>
        <end position="697"/>
    </location>
</feature>
<dbReference type="Proteomes" id="UP000472372">
    <property type="component" value="Chromosome 2"/>
</dbReference>
<keyword evidence="3" id="KW-0378">Hydrolase</keyword>
<dbReference type="Pfam" id="PF02902">
    <property type="entry name" value="Peptidase_C48"/>
    <property type="match status" value="1"/>
</dbReference>
<gene>
    <name evidence="7" type="ORF">PTTW11_02611</name>
</gene>
<feature type="region of interest" description="Disordered" evidence="5">
    <location>
        <begin position="316"/>
        <end position="376"/>
    </location>
</feature>
<protein>
    <recommendedName>
        <fullName evidence="6">Ubiquitin-like protease family profile domain-containing protein</fullName>
    </recommendedName>
</protein>
<accession>A0A6S6VKF4</accession>
<dbReference type="EMBL" id="HG992978">
    <property type="protein sequence ID" value="CAE7014166.1"/>
    <property type="molecule type" value="Genomic_DNA"/>
</dbReference>
<keyword evidence="2" id="KW-0645">Protease</keyword>
<dbReference type="GO" id="GO:0019784">
    <property type="term" value="F:deNEDDylase activity"/>
    <property type="evidence" value="ECO:0007669"/>
    <property type="project" value="InterPro"/>
</dbReference>
<feature type="region of interest" description="Disordered" evidence="5">
    <location>
        <begin position="215"/>
        <end position="244"/>
    </location>
</feature>
<keyword evidence="4" id="KW-0788">Thiol protease</keyword>
<evidence type="ECO:0000256" key="1">
    <source>
        <dbReference type="ARBA" id="ARBA00005234"/>
    </source>
</evidence>
<feature type="compositionally biased region" description="Polar residues" evidence="5">
    <location>
        <begin position="360"/>
        <end position="376"/>
    </location>
</feature>
<dbReference type="GO" id="GO:0008234">
    <property type="term" value="F:cysteine-type peptidase activity"/>
    <property type="evidence" value="ECO:0007669"/>
    <property type="project" value="UniProtKB-KW"/>
</dbReference>
<dbReference type="GO" id="GO:0006508">
    <property type="term" value="P:proteolysis"/>
    <property type="evidence" value="ECO:0007669"/>
    <property type="project" value="UniProtKB-KW"/>
</dbReference>
<organism evidence="7 8">
    <name type="scientific">Pyrenophora teres f. teres</name>
    <dbReference type="NCBI Taxonomy" id="97479"/>
    <lineage>
        <taxon>Eukaryota</taxon>
        <taxon>Fungi</taxon>
        <taxon>Dikarya</taxon>
        <taxon>Ascomycota</taxon>
        <taxon>Pezizomycotina</taxon>
        <taxon>Dothideomycetes</taxon>
        <taxon>Pleosporomycetidae</taxon>
        <taxon>Pleosporales</taxon>
        <taxon>Pleosporineae</taxon>
        <taxon>Pleosporaceae</taxon>
        <taxon>Pyrenophora</taxon>
    </lineage>
</organism>
<evidence type="ECO:0000313" key="8">
    <source>
        <dbReference type="Proteomes" id="UP000472372"/>
    </source>
</evidence>
<dbReference type="SUPFAM" id="SSF54001">
    <property type="entry name" value="Cysteine proteinases"/>
    <property type="match status" value="1"/>
</dbReference>
<name>A0A6S6VKF4_9PLEO</name>
<evidence type="ECO:0000313" key="7">
    <source>
        <dbReference type="EMBL" id="CAE7014166.1"/>
    </source>
</evidence>
<dbReference type="InterPro" id="IPR044613">
    <property type="entry name" value="Nep1/2-like"/>
</dbReference>
<evidence type="ECO:0000256" key="5">
    <source>
        <dbReference type="SAM" id="MobiDB-lite"/>
    </source>
</evidence>
<evidence type="ECO:0000256" key="4">
    <source>
        <dbReference type="ARBA" id="ARBA00022807"/>
    </source>
</evidence>
<evidence type="ECO:0000256" key="2">
    <source>
        <dbReference type="ARBA" id="ARBA00022670"/>
    </source>
</evidence>
<evidence type="ECO:0000256" key="3">
    <source>
        <dbReference type="ARBA" id="ARBA00022801"/>
    </source>
</evidence>
<comment type="similarity">
    <text evidence="1">Belongs to the peptidase C48 family.</text>
</comment>
<sequence>MTLANDLIQGLVILGTLIHSHFGWRYDALRRGSLRLYPNLSSITPSTSSHFRQSTLRSQSITHEICSKSQFNTKKPANKSAACILAPKQALPVCHVANAPSAPTSHLWILSRPVAILTLTPQLTDSTESQGNPSNAMSWPEDNAKQFAPAQVIAQVAPPSPVSAPLPGAHTKPQSDADIAPEPADTLPLSSRIPTAMSESDSILCLVLSAAGVDSPKGAQPRINPKVRSVSPVDDINSSSKASDHKVLELRLQEETQVDNMRPITPPLTQNCDTGVSATSSITPLPVVHEILPDSNTLESPIIYSNAQKNLACGHVISNTPPSSQDRDSSVPVTPSSSPLQTAHAELAEFPRYDTPALPTPSSIQTTSSRASWSPGVSQDAISAHYKRAKGIYGKTRYLMRTCTNRMSLVASRGFQRGSLPTRRTRPPLRKRRYSVDVNTAQHWTEHKFLQDLTMLDVQRQNHETDPVPLSTTVTDPVPNPFRYPVLSSRYHYNFPQSNEDIYLRLGDAVLETDAYGHIGLTDGSYEAWMTGDSLDMAMEVLRRDEQCHAHGIAIANSAVAQICYFAHMSDDSSPQEYKEYKIQYEDKRWIFIIINDAIGGFETDIDQGSHWSFIAMDREGKTVHYYDSMEAHEYGTNYNREMGQNVGAGMLKILGEDTYSWKFVPEYLTPNQNHHNRSTSDGGACGPFVFKMMQYLIRQTIYWQSFGRSFPLGLESGFPLWFRDNHFDSRQIRREIQTSIARWKAIVEGIHLANIHDQNVLLDEDVILGYAPVETFWYPPQNLSTDMDYEKSNVTRTGIDREMSRPSTTDDTVLPTSSDPMEVDLTLEDAENEDEYDGGIHIVIHNNSDDENESLGLLPPLFTPSVSDDDEYYDMWR</sequence>
<dbReference type="Gene3D" id="3.40.395.10">
    <property type="entry name" value="Adenoviral Proteinase, Chain A"/>
    <property type="match status" value="1"/>
</dbReference>
<dbReference type="PANTHER" id="PTHR46468">
    <property type="entry name" value="SENTRIN-SPECIFIC PROTEASE 8"/>
    <property type="match status" value="1"/>
</dbReference>
<feature type="compositionally biased region" description="Low complexity" evidence="5">
    <location>
        <begin position="330"/>
        <end position="339"/>
    </location>
</feature>
<reference evidence="7" key="1">
    <citation type="submission" date="2021-02" db="EMBL/GenBank/DDBJ databases">
        <authorList>
            <person name="Syme A R."/>
            <person name="Syme A R."/>
            <person name="Moolhuijzen P."/>
        </authorList>
    </citation>
    <scope>NUCLEOTIDE SEQUENCE</scope>
    <source>
        <strain evidence="7">W1-1</strain>
    </source>
</reference>